<gene>
    <name evidence="3" type="ORF">S7711_03771</name>
</gene>
<feature type="transmembrane region" description="Helical" evidence="2">
    <location>
        <begin position="80"/>
        <end position="100"/>
    </location>
</feature>
<keyword evidence="2" id="KW-0812">Transmembrane</keyword>
<organism evidence="3 4">
    <name type="scientific">Stachybotrys chartarum (strain CBS 109288 / IBT 7711)</name>
    <name type="common">Toxic black mold</name>
    <name type="synonym">Stilbospora chartarum</name>
    <dbReference type="NCBI Taxonomy" id="1280523"/>
    <lineage>
        <taxon>Eukaryota</taxon>
        <taxon>Fungi</taxon>
        <taxon>Dikarya</taxon>
        <taxon>Ascomycota</taxon>
        <taxon>Pezizomycotina</taxon>
        <taxon>Sordariomycetes</taxon>
        <taxon>Hypocreomycetidae</taxon>
        <taxon>Hypocreales</taxon>
        <taxon>Stachybotryaceae</taxon>
        <taxon>Stachybotrys</taxon>
    </lineage>
</organism>
<evidence type="ECO:0000256" key="1">
    <source>
        <dbReference type="SAM" id="MobiDB-lite"/>
    </source>
</evidence>
<evidence type="ECO:0000256" key="2">
    <source>
        <dbReference type="SAM" id="Phobius"/>
    </source>
</evidence>
<reference evidence="3 4" key="1">
    <citation type="journal article" date="2014" name="BMC Genomics">
        <title>Comparative genome sequencing reveals chemotype-specific gene clusters in the toxigenic black mold Stachybotrys.</title>
        <authorList>
            <person name="Semeiks J."/>
            <person name="Borek D."/>
            <person name="Otwinowski Z."/>
            <person name="Grishin N.V."/>
        </authorList>
    </citation>
    <scope>NUCLEOTIDE SEQUENCE [LARGE SCALE GENOMIC DNA]</scope>
    <source>
        <strain evidence="4">CBS 109288 / IBT 7711</strain>
    </source>
</reference>
<sequence length="274" mass="30197">MPRGINRGLKLLQLILRTLQALAALVVLAITAYALASSGDDSAYTDSRHYSVVGIAVVALVYAVVALVCRIYLLPRMWLALIFIVFDLAFVGTSIFTAVVHGDGARNCDGSLPRSVTRVACQLQKAVMATAIASVLLFVLSIPTEVWIVRLQLRERRINPDAKLDGSSILGDTPNQGGRTGGFFSNVFRRNTTKTVRSDNVLPTHTLPQELDHTRPSYGTDTTFVNHDDDDVDDHIYPDPNHPSNYHKYYPGGNGYQHLHPNRQTPQYGSQPPM</sequence>
<keyword evidence="2" id="KW-1133">Transmembrane helix</keyword>
<feature type="transmembrane region" description="Helical" evidence="2">
    <location>
        <begin position="126"/>
        <end position="149"/>
    </location>
</feature>
<dbReference type="HOGENOM" id="CLU_1016257_0_0_1"/>
<keyword evidence="4" id="KW-1185">Reference proteome</keyword>
<feature type="compositionally biased region" description="Polar residues" evidence="1">
    <location>
        <begin position="262"/>
        <end position="274"/>
    </location>
</feature>
<dbReference type="EMBL" id="KL648513">
    <property type="protein sequence ID" value="KEY69793.1"/>
    <property type="molecule type" value="Genomic_DNA"/>
</dbReference>
<name>A0A084AWW4_STACB</name>
<feature type="region of interest" description="Disordered" evidence="1">
    <location>
        <begin position="199"/>
        <end position="274"/>
    </location>
</feature>
<evidence type="ECO:0000313" key="4">
    <source>
        <dbReference type="Proteomes" id="UP000028045"/>
    </source>
</evidence>
<feature type="transmembrane region" description="Helical" evidence="2">
    <location>
        <begin position="50"/>
        <end position="73"/>
    </location>
</feature>
<dbReference type="Proteomes" id="UP000028045">
    <property type="component" value="Unassembled WGS sequence"/>
</dbReference>
<dbReference type="OrthoDB" id="5342507at2759"/>
<protein>
    <recommendedName>
        <fullName evidence="5">MARVEL domain-containing protein</fullName>
    </recommendedName>
</protein>
<accession>A0A084AWW4</accession>
<proteinExistence type="predicted"/>
<evidence type="ECO:0000313" key="3">
    <source>
        <dbReference type="EMBL" id="KEY69793.1"/>
    </source>
</evidence>
<evidence type="ECO:0008006" key="5">
    <source>
        <dbReference type="Google" id="ProtNLM"/>
    </source>
</evidence>
<keyword evidence="2" id="KW-0472">Membrane</keyword>
<dbReference type="AlphaFoldDB" id="A0A084AWW4"/>